<organism evidence="3 4">
    <name type="scientific">Pseudooceanicola lipolyticus</name>
    <dbReference type="NCBI Taxonomy" id="2029104"/>
    <lineage>
        <taxon>Bacteria</taxon>
        <taxon>Pseudomonadati</taxon>
        <taxon>Pseudomonadota</taxon>
        <taxon>Alphaproteobacteria</taxon>
        <taxon>Rhodobacterales</taxon>
        <taxon>Paracoccaceae</taxon>
        <taxon>Pseudooceanicola</taxon>
    </lineage>
</organism>
<dbReference type="AlphaFoldDB" id="A0A2M8IX87"/>
<keyword evidence="2" id="KW-0964">Secreted</keyword>
<dbReference type="Proteomes" id="UP000231553">
    <property type="component" value="Unassembled WGS sequence"/>
</dbReference>
<dbReference type="GO" id="GO:0005576">
    <property type="term" value="C:extracellular region"/>
    <property type="evidence" value="ECO:0007669"/>
    <property type="project" value="UniProtKB-SubCell"/>
</dbReference>
<dbReference type="SUPFAM" id="SSF51120">
    <property type="entry name" value="beta-Roll"/>
    <property type="match status" value="2"/>
</dbReference>
<dbReference type="Gene3D" id="3.40.33.10">
    <property type="entry name" value="CAP"/>
    <property type="match status" value="1"/>
</dbReference>
<dbReference type="PANTHER" id="PTHR38340">
    <property type="entry name" value="S-LAYER PROTEIN"/>
    <property type="match status" value="1"/>
</dbReference>
<sequence length="346" mass="36846">MTFENSLPHSSDALSLTELELYHLIMDYRAQEGLAPIPLSENLTTTAGRHAADTLYNIWEAGLTLPADANLHSWSNAFYYADHSNPSVMWDAPERIGTSYTSNGYEISAAGYADIAAALAGWQGSTGHDTVIVNEGAWASATWNAIGIGVENDSSVSNYGGRIYHVWFGTAEDLEGAPEITGTGAANEITGTAFADKIRGLGGDDKLIGDAGRDILIGNQGDDKLVGGRGRDRLNGGQDDDILKGGGGRDILNGGQGNDTLQGGNGVDLFVFKQNDFGRDRIRDYSGDKVRITAEGEASTLAELNAALREKANGDVIYDHLNDGENVIVFKNITLADLDLTLFDLG</sequence>
<keyword evidence="4" id="KW-1185">Reference proteome</keyword>
<name>A0A2M8IX87_9RHOB</name>
<reference evidence="3 4" key="1">
    <citation type="journal article" date="2018" name="Int. J. Syst. Evol. Microbiol.">
        <title>Pseudooceanicola lipolyticus sp. nov., a marine alphaproteobacterium, reclassification of Oceanicola flagellatus as Pseudooceanicola flagellatus comb. nov. and emended description of the genus Pseudooceanicola.</title>
        <authorList>
            <person name="Huang M.-M."/>
            <person name="Guo L.-L."/>
            <person name="Wu Y.-H."/>
            <person name="Lai Q.-L."/>
            <person name="Shao Z.-Z."/>
            <person name="Wang C.-S."/>
            <person name="Wu M."/>
            <person name="Xu X.-W."/>
        </authorList>
    </citation>
    <scope>NUCLEOTIDE SEQUENCE [LARGE SCALE GENOMIC DNA]</scope>
    <source>
        <strain evidence="3 4">157</strain>
    </source>
</reference>
<dbReference type="Pfam" id="PF00353">
    <property type="entry name" value="HemolysinCabind"/>
    <property type="match status" value="2"/>
</dbReference>
<dbReference type="PROSITE" id="PS00330">
    <property type="entry name" value="HEMOLYSIN_CALCIUM"/>
    <property type="match status" value="2"/>
</dbReference>
<dbReference type="PRINTS" id="PR00313">
    <property type="entry name" value="CABNDNGRPT"/>
</dbReference>
<dbReference type="InterPro" id="IPR035940">
    <property type="entry name" value="CAP_sf"/>
</dbReference>
<dbReference type="Gene3D" id="2.150.10.10">
    <property type="entry name" value="Serralysin-like metalloprotease, C-terminal"/>
    <property type="match status" value="1"/>
</dbReference>
<comment type="caution">
    <text evidence="3">The sequence shown here is derived from an EMBL/GenBank/DDBJ whole genome shotgun (WGS) entry which is preliminary data.</text>
</comment>
<dbReference type="InterPro" id="IPR001343">
    <property type="entry name" value="Hemolysn_Ca-bd"/>
</dbReference>
<dbReference type="OrthoDB" id="7836029at2"/>
<dbReference type="PANTHER" id="PTHR38340:SF1">
    <property type="entry name" value="S-LAYER PROTEIN"/>
    <property type="match status" value="1"/>
</dbReference>
<evidence type="ECO:0008006" key="5">
    <source>
        <dbReference type="Google" id="ProtNLM"/>
    </source>
</evidence>
<evidence type="ECO:0000313" key="3">
    <source>
        <dbReference type="EMBL" id="PJE35098.1"/>
    </source>
</evidence>
<evidence type="ECO:0000256" key="1">
    <source>
        <dbReference type="ARBA" id="ARBA00004613"/>
    </source>
</evidence>
<dbReference type="RefSeq" id="WP_100164002.1">
    <property type="nucleotide sequence ID" value="NZ_PGTB01000115.1"/>
</dbReference>
<gene>
    <name evidence="3" type="ORF">CVM52_18945</name>
</gene>
<evidence type="ECO:0000313" key="4">
    <source>
        <dbReference type="Proteomes" id="UP000231553"/>
    </source>
</evidence>
<dbReference type="InterPro" id="IPR011049">
    <property type="entry name" value="Serralysin-like_metalloprot_C"/>
</dbReference>
<dbReference type="InterPro" id="IPR018511">
    <property type="entry name" value="Hemolysin-typ_Ca-bd_CS"/>
</dbReference>
<dbReference type="InterPro" id="IPR050557">
    <property type="entry name" value="RTX_toxin/Mannuronan_C5-epim"/>
</dbReference>
<proteinExistence type="predicted"/>
<comment type="subcellular location">
    <subcellularLocation>
        <location evidence="1">Secreted</location>
    </subcellularLocation>
</comment>
<dbReference type="GO" id="GO:0005509">
    <property type="term" value="F:calcium ion binding"/>
    <property type="evidence" value="ECO:0007669"/>
    <property type="project" value="InterPro"/>
</dbReference>
<protein>
    <recommendedName>
        <fullName evidence="5">SCP domain-containing protein</fullName>
    </recommendedName>
</protein>
<dbReference type="EMBL" id="PGTB01000115">
    <property type="protein sequence ID" value="PJE35098.1"/>
    <property type="molecule type" value="Genomic_DNA"/>
</dbReference>
<accession>A0A2M8IX87</accession>
<evidence type="ECO:0000256" key="2">
    <source>
        <dbReference type="ARBA" id="ARBA00022525"/>
    </source>
</evidence>